<feature type="compositionally biased region" description="Polar residues" evidence="6">
    <location>
        <begin position="342"/>
        <end position="358"/>
    </location>
</feature>
<feature type="transmembrane region" description="Helical" evidence="7">
    <location>
        <begin position="162"/>
        <end position="182"/>
    </location>
</feature>
<feature type="region of interest" description="Disordered" evidence="6">
    <location>
        <begin position="341"/>
        <end position="395"/>
    </location>
</feature>
<reference evidence="8 9" key="1">
    <citation type="journal article" date="2016" name="Mol. Biol. Evol.">
        <title>Comparative Genomics of Early-Diverging Mushroom-Forming Fungi Provides Insights into the Origins of Lignocellulose Decay Capabilities.</title>
        <authorList>
            <person name="Nagy L.G."/>
            <person name="Riley R."/>
            <person name="Tritt A."/>
            <person name="Adam C."/>
            <person name="Daum C."/>
            <person name="Floudas D."/>
            <person name="Sun H."/>
            <person name="Yadav J.S."/>
            <person name="Pangilinan J."/>
            <person name="Larsson K.H."/>
            <person name="Matsuura K."/>
            <person name="Barry K."/>
            <person name="Labutti K."/>
            <person name="Kuo R."/>
            <person name="Ohm R.A."/>
            <person name="Bhattacharya S.S."/>
            <person name="Shirouzu T."/>
            <person name="Yoshinaga Y."/>
            <person name="Martin F.M."/>
            <person name="Grigoriev I.V."/>
            <person name="Hibbett D.S."/>
        </authorList>
    </citation>
    <scope>NUCLEOTIDE SEQUENCE [LARGE SCALE GENOMIC DNA]</scope>
    <source>
        <strain evidence="8 9">L-15889</strain>
    </source>
</reference>
<dbReference type="InterPro" id="IPR036259">
    <property type="entry name" value="MFS_trans_sf"/>
</dbReference>
<dbReference type="OrthoDB" id="10262656at2759"/>
<dbReference type="Gene3D" id="1.20.1250.20">
    <property type="entry name" value="MFS general substrate transporter like domains"/>
    <property type="match status" value="2"/>
</dbReference>
<accession>A0A165QTR2</accession>
<dbReference type="InterPro" id="IPR011701">
    <property type="entry name" value="MFS"/>
</dbReference>
<evidence type="ECO:0000256" key="3">
    <source>
        <dbReference type="ARBA" id="ARBA00022692"/>
    </source>
</evidence>
<feature type="transmembrane region" description="Helical" evidence="7">
    <location>
        <begin position="93"/>
        <end position="117"/>
    </location>
</feature>
<evidence type="ECO:0000256" key="5">
    <source>
        <dbReference type="ARBA" id="ARBA00023136"/>
    </source>
</evidence>
<feature type="transmembrane region" description="Helical" evidence="7">
    <location>
        <begin position="654"/>
        <end position="673"/>
    </location>
</feature>
<dbReference type="InterPro" id="IPR001958">
    <property type="entry name" value="Tet-R_TetA/multi-R_MdtG-like"/>
</dbReference>
<gene>
    <name evidence="8" type="ORF">DAEQUDRAFT_709222</name>
</gene>
<dbReference type="GO" id="GO:0022857">
    <property type="term" value="F:transmembrane transporter activity"/>
    <property type="evidence" value="ECO:0007669"/>
    <property type="project" value="InterPro"/>
</dbReference>
<feature type="transmembrane region" description="Helical" evidence="7">
    <location>
        <begin position="732"/>
        <end position="753"/>
    </location>
</feature>
<dbReference type="GO" id="GO:0016020">
    <property type="term" value="C:membrane"/>
    <property type="evidence" value="ECO:0007669"/>
    <property type="project" value="UniProtKB-SubCell"/>
</dbReference>
<proteinExistence type="predicted"/>
<dbReference type="AlphaFoldDB" id="A0A165QTR2"/>
<feature type="compositionally biased region" description="Acidic residues" evidence="6">
    <location>
        <begin position="473"/>
        <end position="490"/>
    </location>
</feature>
<keyword evidence="5 7" id="KW-0472">Membrane</keyword>
<keyword evidence="2" id="KW-0813">Transport</keyword>
<name>A0A165QTR2_9APHY</name>
<evidence type="ECO:0000313" key="9">
    <source>
        <dbReference type="Proteomes" id="UP000076727"/>
    </source>
</evidence>
<keyword evidence="3 7" id="KW-0812">Transmembrane</keyword>
<feature type="compositionally biased region" description="Polar residues" evidence="6">
    <location>
        <begin position="513"/>
        <end position="522"/>
    </location>
</feature>
<dbReference type="PANTHER" id="PTHR23504:SF17">
    <property type="entry name" value="MAJOR FACILITATOR SUPERFAMILY (MFS) PROFILE DOMAIN-CONTAINING PROTEIN"/>
    <property type="match status" value="1"/>
</dbReference>
<feature type="region of interest" description="Disordered" evidence="6">
    <location>
        <begin position="302"/>
        <end position="323"/>
    </location>
</feature>
<evidence type="ECO:0000256" key="4">
    <source>
        <dbReference type="ARBA" id="ARBA00022989"/>
    </source>
</evidence>
<feature type="compositionally biased region" description="Polar residues" evidence="6">
    <location>
        <begin position="531"/>
        <end position="545"/>
    </location>
</feature>
<evidence type="ECO:0000256" key="6">
    <source>
        <dbReference type="SAM" id="MobiDB-lite"/>
    </source>
</evidence>
<dbReference type="Proteomes" id="UP000076727">
    <property type="component" value="Unassembled WGS sequence"/>
</dbReference>
<protein>
    <submittedName>
        <fullName evidence="8">Major facilitator superfamily MFS-1</fullName>
    </submittedName>
</protein>
<evidence type="ECO:0000256" key="7">
    <source>
        <dbReference type="SAM" id="Phobius"/>
    </source>
</evidence>
<feature type="compositionally biased region" description="Basic and acidic residues" evidence="6">
    <location>
        <begin position="18"/>
        <end position="28"/>
    </location>
</feature>
<dbReference type="PRINTS" id="PR01035">
    <property type="entry name" value="TCRTETA"/>
</dbReference>
<feature type="region of interest" description="Disordered" evidence="6">
    <location>
        <begin position="1"/>
        <end position="33"/>
    </location>
</feature>
<evidence type="ECO:0000313" key="8">
    <source>
        <dbReference type="EMBL" id="KZT69917.1"/>
    </source>
</evidence>
<dbReference type="PANTHER" id="PTHR23504">
    <property type="entry name" value="MAJOR FACILITATOR SUPERFAMILY DOMAIN-CONTAINING PROTEIN 10"/>
    <property type="match status" value="1"/>
</dbReference>
<feature type="compositionally biased region" description="Polar residues" evidence="6">
    <location>
        <begin position="370"/>
        <end position="389"/>
    </location>
</feature>
<evidence type="ECO:0000256" key="2">
    <source>
        <dbReference type="ARBA" id="ARBA00022448"/>
    </source>
</evidence>
<feature type="region of interest" description="Disordered" evidence="6">
    <location>
        <begin position="511"/>
        <end position="593"/>
    </location>
</feature>
<sequence>MPPKRTFGPDAESGAADANERTPHHANDSPHALRTSARVSFSAFRKPSFSLLRRSTVDEEAGEGAAVPDKPAIPSALQQSEAYTTPLPTLSMVVLSIAMLGEFLSANVSAPFILFMVQGFNQFEDEAKVGYWTGILVSTFFLTQFLTSLLWATVAAKHGARIVLFISLLGSAVTCCVFGTATSIEEAVAIRLMQGIFAGAIGVARGCVTMITDQSNEGRAYAILGFCWGFGGVAGAIVGGTFESPAKKWPSVFANTPIFVQYPYLLPTAVAASVTFIGAILSLFLGPDGGPREGAIRLPAEKFDTIPEEEESVPSTPLLGSPERRTVYGSLRHKLSGRLSGYFSNRGQDAQEGPSTPRQAPESEPVPLTLTPSNSANKMRTVSSTSRANGSAYGYGNTYRSRLASGYTLRNRASVTASLRERRESNLEGLSSSMATDRDLNFAQRLLMANENAVTNIADLWVAAAINVDNEDPFESEDEFEAEAEEDAQEGGEGMEVSSVLDDLDEEDVFSGQGATSTLRNSRFSRRESHTSVQSQSKRPSFSTQRRPPPLGSPRRPSYAGRLSVHRQRSSQFSPRLPSEDPSTPPMHRRASGSMPTIFAHVGVRTPPAVAEAQQLFTQLEEQGPSDTLDPIMESQRVQQAQLAEAEVLEEPSLMSLLPVAIIIQYGLLALHSTTHDQVFYLYLVSKYPLGGLNLNAGHFSQLIALMCLAQIAYQFYLYPNIGPPRGRFSHLAMFRIGSLLFIPAYLSVILYRVFASPNDDGNPILMAALALSTAVRFCGSTFAYTAVSVLLNYMSPPHVVGFANGIAQSIVSLARFMGPILGGTLWSMSVENGPAGYPLGFIACAVACALAVAHSFVIR</sequence>
<evidence type="ECO:0000256" key="1">
    <source>
        <dbReference type="ARBA" id="ARBA00004141"/>
    </source>
</evidence>
<feature type="transmembrane region" description="Helical" evidence="7">
    <location>
        <begin position="838"/>
        <end position="859"/>
    </location>
</feature>
<feature type="transmembrane region" description="Helical" evidence="7">
    <location>
        <begin position="765"/>
        <end position="788"/>
    </location>
</feature>
<comment type="subcellular location">
    <subcellularLocation>
        <location evidence="1">Membrane</location>
        <topology evidence="1">Multi-pass membrane protein</topology>
    </subcellularLocation>
</comment>
<feature type="transmembrane region" description="Helical" evidence="7">
    <location>
        <begin position="188"/>
        <end position="208"/>
    </location>
</feature>
<dbReference type="EMBL" id="KV429054">
    <property type="protein sequence ID" value="KZT69917.1"/>
    <property type="molecule type" value="Genomic_DNA"/>
</dbReference>
<feature type="transmembrane region" description="Helical" evidence="7">
    <location>
        <begin position="800"/>
        <end position="818"/>
    </location>
</feature>
<feature type="transmembrane region" description="Helical" evidence="7">
    <location>
        <begin position="129"/>
        <end position="150"/>
    </location>
</feature>
<dbReference type="Pfam" id="PF07690">
    <property type="entry name" value="MFS_1"/>
    <property type="match status" value="1"/>
</dbReference>
<feature type="transmembrane region" description="Helical" evidence="7">
    <location>
        <begin position="220"/>
        <end position="242"/>
    </location>
</feature>
<organism evidence="8 9">
    <name type="scientific">Daedalea quercina L-15889</name>
    <dbReference type="NCBI Taxonomy" id="1314783"/>
    <lineage>
        <taxon>Eukaryota</taxon>
        <taxon>Fungi</taxon>
        <taxon>Dikarya</taxon>
        <taxon>Basidiomycota</taxon>
        <taxon>Agaricomycotina</taxon>
        <taxon>Agaricomycetes</taxon>
        <taxon>Polyporales</taxon>
        <taxon>Fomitopsis</taxon>
    </lineage>
</organism>
<feature type="transmembrane region" description="Helical" evidence="7">
    <location>
        <begin position="700"/>
        <end position="720"/>
    </location>
</feature>
<keyword evidence="4 7" id="KW-1133">Transmembrane helix</keyword>
<dbReference type="SUPFAM" id="SSF103473">
    <property type="entry name" value="MFS general substrate transporter"/>
    <property type="match status" value="2"/>
</dbReference>
<keyword evidence="9" id="KW-1185">Reference proteome</keyword>
<feature type="transmembrane region" description="Helical" evidence="7">
    <location>
        <begin position="262"/>
        <end position="285"/>
    </location>
</feature>
<feature type="region of interest" description="Disordered" evidence="6">
    <location>
        <begin position="473"/>
        <end position="497"/>
    </location>
</feature>